<dbReference type="NCBIfam" id="NF010068">
    <property type="entry name" value="PRK13548.1"/>
    <property type="match status" value="1"/>
</dbReference>
<dbReference type="Proteomes" id="UP000219947">
    <property type="component" value="Unassembled WGS sequence"/>
</dbReference>
<reference evidence="6" key="1">
    <citation type="submission" date="2017-10" db="EMBL/GenBank/DDBJ databases">
        <title>Kefir isolates.</title>
        <authorList>
            <person name="Kim Y."/>
            <person name="Blasche S."/>
        </authorList>
    </citation>
    <scope>NUCLEOTIDE SEQUENCE [LARGE SCALE GENOMIC DNA]</scope>
    <source>
        <strain evidence="6">OG2-2</strain>
    </source>
</reference>
<dbReference type="CDD" id="cd03214">
    <property type="entry name" value="ABC_Iron-Siderophores_B12_Hemin"/>
    <property type="match status" value="1"/>
</dbReference>
<feature type="domain" description="ABC transporter" evidence="5">
    <location>
        <begin position="2"/>
        <end position="235"/>
    </location>
</feature>
<dbReference type="InterPro" id="IPR003439">
    <property type="entry name" value="ABC_transporter-like_ATP-bd"/>
</dbReference>
<comment type="caution">
    <text evidence="6">The sequence shown here is derived from an EMBL/GenBank/DDBJ whole genome shotgun (WGS) entry which is preliminary data.</text>
</comment>
<dbReference type="EMBL" id="PDEV01000003">
    <property type="protein sequence ID" value="PEN16033.1"/>
    <property type="molecule type" value="Genomic_DNA"/>
</dbReference>
<evidence type="ECO:0000256" key="1">
    <source>
        <dbReference type="ARBA" id="ARBA00022448"/>
    </source>
</evidence>
<evidence type="ECO:0000313" key="7">
    <source>
        <dbReference type="Proteomes" id="UP000219947"/>
    </source>
</evidence>
<dbReference type="GO" id="GO:0016887">
    <property type="term" value="F:ATP hydrolysis activity"/>
    <property type="evidence" value="ECO:0007669"/>
    <property type="project" value="InterPro"/>
</dbReference>
<organism evidence="6 7">
    <name type="scientific">Rothia dentocariosa</name>
    <dbReference type="NCBI Taxonomy" id="2047"/>
    <lineage>
        <taxon>Bacteria</taxon>
        <taxon>Bacillati</taxon>
        <taxon>Actinomycetota</taxon>
        <taxon>Actinomycetes</taxon>
        <taxon>Micrococcales</taxon>
        <taxon>Micrococcaceae</taxon>
        <taxon>Rothia</taxon>
    </lineage>
</organism>
<keyword evidence="1" id="KW-0813">Transport</keyword>
<dbReference type="AlphaFoldDB" id="A0A2A8D5F4"/>
<evidence type="ECO:0000256" key="2">
    <source>
        <dbReference type="ARBA" id="ARBA00022741"/>
    </source>
</evidence>
<dbReference type="Gene3D" id="3.40.50.300">
    <property type="entry name" value="P-loop containing nucleotide triphosphate hydrolases"/>
    <property type="match status" value="1"/>
</dbReference>
<name>A0A2A8D5F4_9MICC</name>
<dbReference type="PANTHER" id="PTHR42794:SF1">
    <property type="entry name" value="HEMIN IMPORT ATP-BINDING PROTEIN HMUV"/>
    <property type="match status" value="1"/>
</dbReference>
<evidence type="ECO:0000313" key="6">
    <source>
        <dbReference type="EMBL" id="PEN16033.1"/>
    </source>
</evidence>
<dbReference type="SMART" id="SM00382">
    <property type="entry name" value="AAA"/>
    <property type="match status" value="1"/>
</dbReference>
<dbReference type="FunFam" id="3.40.50.300:FF:000134">
    <property type="entry name" value="Iron-enterobactin ABC transporter ATP-binding protein"/>
    <property type="match status" value="1"/>
</dbReference>
<gene>
    <name evidence="6" type="ORF">CRM92_08055</name>
</gene>
<dbReference type="RefSeq" id="WP_048780247.1">
    <property type="nucleotide sequence ID" value="NZ_JUWU01000083.1"/>
</dbReference>
<dbReference type="SUPFAM" id="SSF52540">
    <property type="entry name" value="P-loop containing nucleoside triphosphate hydrolases"/>
    <property type="match status" value="1"/>
</dbReference>
<protein>
    <submittedName>
        <fullName evidence="6">Heme ABC transporter ATP-binding protein</fullName>
    </submittedName>
</protein>
<evidence type="ECO:0000256" key="3">
    <source>
        <dbReference type="ARBA" id="ARBA00022840"/>
    </source>
</evidence>
<proteinExistence type="predicted"/>
<dbReference type="PROSITE" id="PS50893">
    <property type="entry name" value="ABC_TRANSPORTER_2"/>
    <property type="match status" value="1"/>
</dbReference>
<evidence type="ECO:0000256" key="4">
    <source>
        <dbReference type="ARBA" id="ARBA00022967"/>
    </source>
</evidence>
<dbReference type="InterPro" id="IPR027417">
    <property type="entry name" value="P-loop_NTPase"/>
</dbReference>
<dbReference type="GO" id="GO:0005524">
    <property type="term" value="F:ATP binding"/>
    <property type="evidence" value="ECO:0007669"/>
    <property type="project" value="UniProtKB-KW"/>
</dbReference>
<sequence length="253" mass="27684">MLIVDGVSLSVGGRRILEDVSFEVQAGEVVSLIGPNGAGKSTILGVIAGDNKPDSGSVLLKNKRVGEYSYLELARLRALLLQKTQVAFSYLVHEVVAMGRTPWRGTERAHEDDAVIEQMMARTHTEMMANRDVTTLSGGESGRVHLARIFAQQTPLILLDEPTAALDIKHQEQTLQMSRELAAEGTAVLAVLHDLDVAAAYSDRIVLLDRGRVAANGTPAQVCTEERLSRVYQHPIEVLEHPVTKRPLVLPRR</sequence>
<dbReference type="InterPro" id="IPR003593">
    <property type="entry name" value="AAA+_ATPase"/>
</dbReference>
<evidence type="ECO:0000259" key="5">
    <source>
        <dbReference type="PROSITE" id="PS50893"/>
    </source>
</evidence>
<dbReference type="Pfam" id="PF00005">
    <property type="entry name" value="ABC_tran"/>
    <property type="match status" value="1"/>
</dbReference>
<keyword evidence="2" id="KW-0547">Nucleotide-binding</keyword>
<accession>A0A2A8D5F4</accession>
<keyword evidence="3 6" id="KW-0067">ATP-binding</keyword>
<keyword evidence="4" id="KW-1278">Translocase</keyword>
<keyword evidence="7" id="KW-1185">Reference proteome</keyword>
<dbReference type="PANTHER" id="PTHR42794">
    <property type="entry name" value="HEMIN IMPORT ATP-BINDING PROTEIN HMUV"/>
    <property type="match status" value="1"/>
</dbReference>